<evidence type="ECO:0000256" key="4">
    <source>
        <dbReference type="ARBA" id="ARBA00022723"/>
    </source>
</evidence>
<dbReference type="SUPFAM" id="SSF48264">
    <property type="entry name" value="Cytochrome P450"/>
    <property type="match status" value="1"/>
</dbReference>
<dbReference type="PROSITE" id="PS00086">
    <property type="entry name" value="CYTOCHROME_P450"/>
    <property type="match status" value="1"/>
</dbReference>
<dbReference type="GO" id="GO:0016705">
    <property type="term" value="F:oxidoreductase activity, acting on paired donors, with incorporation or reduction of molecular oxygen"/>
    <property type="evidence" value="ECO:0007669"/>
    <property type="project" value="InterPro"/>
</dbReference>
<dbReference type="InterPro" id="IPR002401">
    <property type="entry name" value="Cyt_P450_E_grp-I"/>
</dbReference>
<dbReference type="GO" id="GO:0005506">
    <property type="term" value="F:iron ion binding"/>
    <property type="evidence" value="ECO:0007669"/>
    <property type="project" value="InterPro"/>
</dbReference>
<dbReference type="GO" id="GO:0008203">
    <property type="term" value="P:cholesterol metabolic process"/>
    <property type="evidence" value="ECO:0007669"/>
    <property type="project" value="TreeGrafter"/>
</dbReference>
<evidence type="ECO:0000256" key="5">
    <source>
        <dbReference type="ARBA" id="ARBA00023002"/>
    </source>
</evidence>
<evidence type="ECO:0000256" key="3">
    <source>
        <dbReference type="ARBA" id="ARBA00022617"/>
    </source>
</evidence>
<dbReference type="InterPro" id="IPR050479">
    <property type="entry name" value="CYP11_CYP27_families"/>
</dbReference>
<dbReference type="GO" id="GO:0071375">
    <property type="term" value="P:cellular response to peptide hormone stimulus"/>
    <property type="evidence" value="ECO:0007669"/>
    <property type="project" value="TreeGrafter"/>
</dbReference>
<keyword evidence="6 8" id="KW-0408">Iron</keyword>
<dbReference type="InterPro" id="IPR017972">
    <property type="entry name" value="Cyt_P450_CS"/>
</dbReference>
<evidence type="ECO:0000256" key="8">
    <source>
        <dbReference type="PIRSR" id="PIRSR602401-1"/>
    </source>
</evidence>
<sequence length="533" mass="60372">MGSPAAAARPLRLSAHRARTLAAARAGPELRRGASAAAPAGRNLNVQATSEAAKLKSIDDLPGPSLSTTLYWLFVKGYADRGHLLQDVQKSLYGPIWRSRFGPFDIVNVASPELIAQVIQQEGRYPVRAELPHWKEYRDLRGQAYGLHVDTGPAWYKIRSALNPKMLKLREVSAYAPILHRVVGDLLRRVELLRSLSQDQATVSDMAAELYKFGFEGTSSILFETRLGCLQEDIPQDTLRFISAVNDMLTLSETVVLFPRWSRAILPFWQRFVQAWDDLYDVARTLIDRRIAEIEAQMCSGEPAEGMYLTYLLSSDKLTRAEVYTSITELLLGGVDTTSNTLTWALYRLARDRRAQDRLYCEVNSVCPDRREPTTDDLSRMPYLKAVIKETLRLYPVVPGNGRFISENEVIVDNFWFPQKTQFHLCHYAVCHDEAEFVDAECFIPERWLRAEAPGRAAPGVYQHHPYSFIPFGVGVRACVGKRVAEMEMYFALSRLMQHYEVRPEDGAPIVEPKTRTLLIPAKPVNLRFLPRA</sequence>
<evidence type="ECO:0000256" key="1">
    <source>
        <dbReference type="ARBA" id="ARBA00001971"/>
    </source>
</evidence>
<dbReference type="GO" id="GO:0042359">
    <property type="term" value="P:vitamin D metabolic process"/>
    <property type="evidence" value="ECO:0007669"/>
    <property type="project" value="UniProtKB-ARBA"/>
</dbReference>
<dbReference type="GO" id="GO:0004497">
    <property type="term" value="F:monooxygenase activity"/>
    <property type="evidence" value="ECO:0007669"/>
    <property type="project" value="UniProtKB-KW"/>
</dbReference>
<evidence type="ECO:0000256" key="9">
    <source>
        <dbReference type="RuleBase" id="RU000461"/>
    </source>
</evidence>
<name>A0A7T7FRU5_LATMC</name>
<dbReference type="PRINTS" id="PR00385">
    <property type="entry name" value="P450"/>
</dbReference>
<dbReference type="GO" id="GO:0034650">
    <property type="term" value="P:cortisol metabolic process"/>
    <property type="evidence" value="ECO:0007669"/>
    <property type="project" value="TreeGrafter"/>
</dbReference>
<evidence type="ECO:0000313" key="10">
    <source>
        <dbReference type="EMBL" id="QQL94746.1"/>
    </source>
</evidence>
<dbReference type="AlphaFoldDB" id="A0A7T7FRU5"/>
<dbReference type="PANTHER" id="PTHR24279">
    <property type="entry name" value="CYTOCHROME P450"/>
    <property type="match status" value="1"/>
</dbReference>
<dbReference type="Gene3D" id="1.10.630.10">
    <property type="entry name" value="Cytochrome P450"/>
    <property type="match status" value="1"/>
</dbReference>
<dbReference type="GO" id="GO:0020037">
    <property type="term" value="F:heme binding"/>
    <property type="evidence" value="ECO:0007669"/>
    <property type="project" value="InterPro"/>
</dbReference>
<keyword evidence="3 8" id="KW-0349">Heme</keyword>
<dbReference type="GO" id="GO:0006704">
    <property type="term" value="P:glucocorticoid biosynthetic process"/>
    <property type="evidence" value="ECO:0007669"/>
    <property type="project" value="TreeGrafter"/>
</dbReference>
<dbReference type="PANTHER" id="PTHR24279:SF123">
    <property type="entry name" value="CYTOCHROME P450 FAMILY 27 SUBFAMILY A MEMBER 1"/>
    <property type="match status" value="1"/>
</dbReference>
<keyword evidence="7 9" id="KW-0503">Monooxygenase</keyword>
<keyword evidence="5 9" id="KW-0560">Oxidoreductase</keyword>
<reference evidence="10" key="1">
    <citation type="submission" date="2019-11" db="EMBL/GenBank/DDBJ databases">
        <authorList>
            <person name="Li J."/>
            <person name="Zhang X."/>
        </authorList>
    </citation>
    <scope>NUCLEOTIDE SEQUENCE</scope>
</reference>
<dbReference type="FunFam" id="1.10.630.10:FF:000006">
    <property type="entry name" value="Cytochrome P450 302a1, mitochondrial"/>
    <property type="match status" value="1"/>
</dbReference>
<proteinExistence type="evidence at transcript level"/>
<gene>
    <name evidence="10" type="primary">CYP27A2</name>
</gene>
<dbReference type="InterPro" id="IPR036396">
    <property type="entry name" value="Cyt_P450_sf"/>
</dbReference>
<keyword evidence="4 8" id="KW-0479">Metal-binding</keyword>
<accession>A0A7T7FRU5</accession>
<dbReference type="EMBL" id="MN685666">
    <property type="protein sequence ID" value="QQL94746.1"/>
    <property type="molecule type" value="mRNA"/>
</dbReference>
<dbReference type="Pfam" id="PF00067">
    <property type="entry name" value="p450"/>
    <property type="match status" value="1"/>
</dbReference>
<evidence type="ECO:0000256" key="6">
    <source>
        <dbReference type="ARBA" id="ARBA00023004"/>
    </source>
</evidence>
<evidence type="ECO:0000256" key="2">
    <source>
        <dbReference type="ARBA" id="ARBA00010617"/>
    </source>
</evidence>
<organism evidence="10">
    <name type="scientific">Lateolabrax maculatus</name>
    <name type="common">Spotted sea bass</name>
    <dbReference type="NCBI Taxonomy" id="315492"/>
    <lineage>
        <taxon>Eukaryota</taxon>
        <taxon>Metazoa</taxon>
        <taxon>Chordata</taxon>
        <taxon>Craniata</taxon>
        <taxon>Vertebrata</taxon>
        <taxon>Euteleostomi</taxon>
        <taxon>Actinopterygii</taxon>
        <taxon>Neopterygii</taxon>
        <taxon>Teleostei</taxon>
        <taxon>Neoteleostei</taxon>
        <taxon>Acanthomorphata</taxon>
        <taxon>Eupercaria</taxon>
        <taxon>Acropomatiformes</taxon>
        <taxon>Lateolabracidae</taxon>
        <taxon>Lateolabrax</taxon>
    </lineage>
</organism>
<feature type="binding site" description="axial binding residue" evidence="8">
    <location>
        <position position="479"/>
    </location>
    <ligand>
        <name>heme</name>
        <dbReference type="ChEBI" id="CHEBI:30413"/>
    </ligand>
    <ligandPart>
        <name>Fe</name>
        <dbReference type="ChEBI" id="CHEBI:18248"/>
    </ligandPart>
</feature>
<comment type="similarity">
    <text evidence="2 9">Belongs to the cytochrome P450 family.</text>
</comment>
<dbReference type="InterPro" id="IPR001128">
    <property type="entry name" value="Cyt_P450"/>
</dbReference>
<protein>
    <submittedName>
        <fullName evidence="10">Sterol 26-hydroxylase mitochondrial-like protein</fullName>
    </submittedName>
</protein>
<evidence type="ECO:0000256" key="7">
    <source>
        <dbReference type="ARBA" id="ARBA00023033"/>
    </source>
</evidence>
<dbReference type="PRINTS" id="PR00463">
    <property type="entry name" value="EP450I"/>
</dbReference>
<comment type="cofactor">
    <cofactor evidence="1 8">
        <name>heme</name>
        <dbReference type="ChEBI" id="CHEBI:30413"/>
    </cofactor>
</comment>
<dbReference type="GO" id="GO:0006700">
    <property type="term" value="P:C21-steroid hormone biosynthetic process"/>
    <property type="evidence" value="ECO:0007669"/>
    <property type="project" value="TreeGrafter"/>
</dbReference>
<dbReference type="GO" id="GO:0005743">
    <property type="term" value="C:mitochondrial inner membrane"/>
    <property type="evidence" value="ECO:0007669"/>
    <property type="project" value="TreeGrafter"/>
</dbReference>